<dbReference type="CDD" id="cd04301">
    <property type="entry name" value="NAT_SF"/>
    <property type="match status" value="1"/>
</dbReference>
<protein>
    <submittedName>
        <fullName evidence="4">GNAT superfamily N-acetyltransferase</fullName>
    </submittedName>
</protein>
<dbReference type="InterPro" id="IPR000182">
    <property type="entry name" value="GNAT_dom"/>
</dbReference>
<dbReference type="InterPro" id="IPR050680">
    <property type="entry name" value="YpeA/RimI_acetyltransf"/>
</dbReference>
<sequence length="177" mass="20390">MMNQHEFDIVVKPAEDSQLDLLEEVFSPGNLTYPQHRRFEVQRKGDGVFLIAWHTNHPIGHFLLRWSGPDDPCVTQYIDVTHSAFLEGGLTKEGYRKKGVATAIIREAEKLASERGCTHIGLEVSSKDNPEARRLYEHLGYIDWGYGEFQISWEYHDKHGTSTRSDIVIFMQKPIVY</sequence>
<dbReference type="RefSeq" id="WP_354500788.1">
    <property type="nucleotide sequence ID" value="NZ_JBEPLV010000006.1"/>
</dbReference>
<dbReference type="PROSITE" id="PS51186">
    <property type="entry name" value="GNAT"/>
    <property type="match status" value="1"/>
</dbReference>
<accession>A0ABV2F9H5</accession>
<evidence type="ECO:0000313" key="4">
    <source>
        <dbReference type="EMBL" id="MET3548409.1"/>
    </source>
</evidence>
<evidence type="ECO:0000256" key="1">
    <source>
        <dbReference type="ARBA" id="ARBA00022679"/>
    </source>
</evidence>
<keyword evidence="1" id="KW-0808">Transferase</keyword>
<dbReference type="PANTHER" id="PTHR43420:SF44">
    <property type="entry name" value="ACETYLTRANSFERASE YPEA"/>
    <property type="match status" value="1"/>
</dbReference>
<dbReference type="Gene3D" id="3.40.630.30">
    <property type="match status" value="1"/>
</dbReference>
<feature type="domain" description="N-acetyltransferase" evidence="3">
    <location>
        <begin position="9"/>
        <end position="176"/>
    </location>
</feature>
<evidence type="ECO:0000259" key="3">
    <source>
        <dbReference type="PROSITE" id="PS51186"/>
    </source>
</evidence>
<dbReference type="SUPFAM" id="SSF55729">
    <property type="entry name" value="Acyl-CoA N-acyltransferases (Nat)"/>
    <property type="match status" value="1"/>
</dbReference>
<dbReference type="EMBL" id="JBEPLV010000006">
    <property type="protein sequence ID" value="MET3548409.1"/>
    <property type="molecule type" value="Genomic_DNA"/>
</dbReference>
<evidence type="ECO:0000313" key="5">
    <source>
        <dbReference type="Proteomes" id="UP001549098"/>
    </source>
</evidence>
<dbReference type="PANTHER" id="PTHR43420">
    <property type="entry name" value="ACETYLTRANSFERASE"/>
    <property type="match status" value="1"/>
</dbReference>
<keyword evidence="5" id="KW-1185">Reference proteome</keyword>
<organism evidence="4 5">
    <name type="scientific">Paenibacillus favisporus</name>
    <dbReference type="NCBI Taxonomy" id="221028"/>
    <lineage>
        <taxon>Bacteria</taxon>
        <taxon>Bacillati</taxon>
        <taxon>Bacillota</taxon>
        <taxon>Bacilli</taxon>
        <taxon>Bacillales</taxon>
        <taxon>Paenibacillaceae</taxon>
        <taxon>Paenibacillus</taxon>
    </lineage>
</organism>
<name>A0ABV2F9H5_9BACL</name>
<dbReference type="Pfam" id="PF00583">
    <property type="entry name" value="Acetyltransf_1"/>
    <property type="match status" value="1"/>
</dbReference>
<proteinExistence type="predicted"/>
<keyword evidence="2" id="KW-0012">Acyltransferase</keyword>
<dbReference type="InterPro" id="IPR016181">
    <property type="entry name" value="Acyl_CoA_acyltransferase"/>
</dbReference>
<gene>
    <name evidence="4" type="ORF">ABID47_005039</name>
</gene>
<dbReference type="Proteomes" id="UP001549098">
    <property type="component" value="Unassembled WGS sequence"/>
</dbReference>
<comment type="caution">
    <text evidence="4">The sequence shown here is derived from an EMBL/GenBank/DDBJ whole genome shotgun (WGS) entry which is preliminary data.</text>
</comment>
<reference evidence="4 5" key="1">
    <citation type="submission" date="2024-06" db="EMBL/GenBank/DDBJ databases">
        <title>Genomic Encyclopedia of Type Strains, Phase IV (KMG-IV): sequencing the most valuable type-strain genomes for metagenomic binning, comparative biology and taxonomic classification.</title>
        <authorList>
            <person name="Goeker M."/>
        </authorList>
    </citation>
    <scope>NUCLEOTIDE SEQUENCE [LARGE SCALE GENOMIC DNA]</scope>
    <source>
        <strain evidence="4 5">DSM 17253</strain>
    </source>
</reference>
<evidence type="ECO:0000256" key="2">
    <source>
        <dbReference type="ARBA" id="ARBA00023315"/>
    </source>
</evidence>